<accession>A0AAV5TWT0</accession>
<gene>
    <name evidence="2" type="ORF">PENTCL1PPCAC_21185</name>
</gene>
<comment type="caution">
    <text evidence="2">The sequence shown here is derived from an EMBL/GenBank/DDBJ whole genome shotgun (WGS) entry which is preliminary data.</text>
</comment>
<keyword evidence="3" id="KW-1185">Reference proteome</keyword>
<name>A0AAV5TWT0_9BILA</name>
<feature type="non-terminal residue" evidence="2">
    <location>
        <position position="1"/>
    </location>
</feature>
<proteinExistence type="predicted"/>
<feature type="region of interest" description="Disordered" evidence="1">
    <location>
        <begin position="144"/>
        <end position="173"/>
    </location>
</feature>
<dbReference type="AlphaFoldDB" id="A0AAV5TWT0"/>
<evidence type="ECO:0000256" key="1">
    <source>
        <dbReference type="SAM" id="MobiDB-lite"/>
    </source>
</evidence>
<evidence type="ECO:0000313" key="2">
    <source>
        <dbReference type="EMBL" id="GMS99010.1"/>
    </source>
</evidence>
<organism evidence="2 3">
    <name type="scientific">Pristionchus entomophagus</name>
    <dbReference type="NCBI Taxonomy" id="358040"/>
    <lineage>
        <taxon>Eukaryota</taxon>
        <taxon>Metazoa</taxon>
        <taxon>Ecdysozoa</taxon>
        <taxon>Nematoda</taxon>
        <taxon>Chromadorea</taxon>
        <taxon>Rhabditida</taxon>
        <taxon>Rhabditina</taxon>
        <taxon>Diplogasteromorpha</taxon>
        <taxon>Diplogasteroidea</taxon>
        <taxon>Neodiplogasteridae</taxon>
        <taxon>Pristionchus</taxon>
    </lineage>
</organism>
<feature type="compositionally biased region" description="Polar residues" evidence="1">
    <location>
        <begin position="164"/>
        <end position="173"/>
    </location>
</feature>
<sequence length="173" mass="19179">EVRSPLITFVFNSGETEVQLQALKNSEPSNDLTRTFFATSSGYIGCNVKEGDAPEGGSHTKTFRSSLYGVQDEYHMRSDDPVVITISADLNTDQAHAVHIDVDGYPIAKWSGTERQSDTWFAKSLSIVWPRNDDDPDQYFLIRVESDNEPIKTTPSGPGPEPVKNTTTEPEPE</sequence>
<evidence type="ECO:0000313" key="3">
    <source>
        <dbReference type="Proteomes" id="UP001432027"/>
    </source>
</evidence>
<dbReference type="EMBL" id="BTSX01000005">
    <property type="protein sequence ID" value="GMS99010.1"/>
    <property type="molecule type" value="Genomic_DNA"/>
</dbReference>
<protein>
    <submittedName>
        <fullName evidence="2">Uncharacterized protein</fullName>
    </submittedName>
</protein>
<reference evidence="2" key="1">
    <citation type="submission" date="2023-10" db="EMBL/GenBank/DDBJ databases">
        <title>Genome assembly of Pristionchus species.</title>
        <authorList>
            <person name="Yoshida K."/>
            <person name="Sommer R.J."/>
        </authorList>
    </citation>
    <scope>NUCLEOTIDE SEQUENCE</scope>
    <source>
        <strain evidence="2">RS0144</strain>
    </source>
</reference>
<dbReference type="Proteomes" id="UP001432027">
    <property type="component" value="Unassembled WGS sequence"/>
</dbReference>
<feature type="non-terminal residue" evidence="2">
    <location>
        <position position="173"/>
    </location>
</feature>